<dbReference type="Proteomes" id="UP000226437">
    <property type="component" value="Unassembled WGS sequence"/>
</dbReference>
<reference evidence="5 6" key="1">
    <citation type="submission" date="2017-10" db="EMBL/GenBank/DDBJ databases">
        <title>The draft genome sequence of Lewinella marina KCTC 32374.</title>
        <authorList>
            <person name="Wang K."/>
        </authorList>
    </citation>
    <scope>NUCLEOTIDE SEQUENCE [LARGE SCALE GENOMIC DNA]</scope>
    <source>
        <strain evidence="5 6">MKG-38</strain>
    </source>
</reference>
<dbReference type="PANTHER" id="PTHR43046:SF12">
    <property type="entry name" value="GDP-MANNOSE MANNOSYL HYDROLASE"/>
    <property type="match status" value="1"/>
</dbReference>
<dbReference type="InterPro" id="IPR000086">
    <property type="entry name" value="NUDIX_hydrolase_dom"/>
</dbReference>
<organism evidence="5 6">
    <name type="scientific">Neolewinella marina</name>
    <dbReference type="NCBI Taxonomy" id="438751"/>
    <lineage>
        <taxon>Bacteria</taxon>
        <taxon>Pseudomonadati</taxon>
        <taxon>Bacteroidota</taxon>
        <taxon>Saprospiria</taxon>
        <taxon>Saprospirales</taxon>
        <taxon>Lewinellaceae</taxon>
        <taxon>Neolewinella</taxon>
    </lineage>
</organism>
<dbReference type="OrthoDB" id="9804563at2"/>
<evidence type="ECO:0000313" key="6">
    <source>
        <dbReference type="Proteomes" id="UP000226437"/>
    </source>
</evidence>
<accession>A0A2G0CH06</accession>
<protein>
    <submittedName>
        <fullName evidence="5">NUDIX hydrolase</fullName>
    </submittedName>
</protein>
<dbReference type="Gene3D" id="3.90.79.10">
    <property type="entry name" value="Nucleoside Triphosphate Pyrophosphohydrolase"/>
    <property type="match status" value="1"/>
</dbReference>
<name>A0A2G0CH06_9BACT</name>
<dbReference type="AlphaFoldDB" id="A0A2G0CH06"/>
<evidence type="ECO:0000313" key="5">
    <source>
        <dbReference type="EMBL" id="PHK99264.1"/>
    </source>
</evidence>
<dbReference type="PANTHER" id="PTHR43046">
    <property type="entry name" value="GDP-MANNOSE MANNOSYL HYDROLASE"/>
    <property type="match status" value="1"/>
</dbReference>
<dbReference type="GO" id="GO:0016787">
    <property type="term" value="F:hydrolase activity"/>
    <property type="evidence" value="ECO:0007669"/>
    <property type="project" value="UniProtKB-KW"/>
</dbReference>
<dbReference type="RefSeq" id="WP_099105879.1">
    <property type="nucleotide sequence ID" value="NZ_JAATJF010000002.1"/>
</dbReference>
<keyword evidence="6" id="KW-1185">Reference proteome</keyword>
<feature type="domain" description="Nudix hydrolase" evidence="4">
    <location>
        <begin position="1"/>
        <end position="135"/>
    </location>
</feature>
<keyword evidence="2 5" id="KW-0378">Hydrolase</keyword>
<comment type="caution">
    <text evidence="5">The sequence shown here is derived from an EMBL/GenBank/DDBJ whole genome shotgun (WGS) entry which is preliminary data.</text>
</comment>
<gene>
    <name evidence="5" type="ORF">CGL56_07350</name>
</gene>
<keyword evidence="3" id="KW-0460">Magnesium</keyword>
<evidence type="ECO:0000256" key="3">
    <source>
        <dbReference type="ARBA" id="ARBA00022842"/>
    </source>
</evidence>
<dbReference type="PROSITE" id="PS51462">
    <property type="entry name" value="NUDIX"/>
    <property type="match status" value="1"/>
</dbReference>
<dbReference type="InterPro" id="IPR015797">
    <property type="entry name" value="NUDIX_hydrolase-like_dom_sf"/>
</dbReference>
<evidence type="ECO:0000256" key="1">
    <source>
        <dbReference type="ARBA" id="ARBA00001946"/>
    </source>
</evidence>
<dbReference type="SUPFAM" id="SSF55811">
    <property type="entry name" value="Nudix"/>
    <property type="match status" value="1"/>
</dbReference>
<proteinExistence type="predicted"/>
<comment type="cofactor">
    <cofactor evidence="1">
        <name>Mg(2+)</name>
        <dbReference type="ChEBI" id="CHEBI:18420"/>
    </cofactor>
</comment>
<evidence type="ECO:0000256" key="2">
    <source>
        <dbReference type="ARBA" id="ARBA00022801"/>
    </source>
</evidence>
<sequence>MAKFNVSLKARLILEDRGRILLLKQTKPNGGNYSLVGGTIERKEYAVESLIRESFEEAGIELTPADLTLVHVLHKRYKKAHRIVLYFRAHHYEGEPESRERKKFENVEWHPYGDLPPNLTSTVRHVLKAYSRGRLYSEMEK</sequence>
<dbReference type="Pfam" id="PF00293">
    <property type="entry name" value="NUDIX"/>
    <property type="match status" value="1"/>
</dbReference>
<dbReference type="EMBL" id="PDLO01000002">
    <property type="protein sequence ID" value="PHK99264.1"/>
    <property type="molecule type" value="Genomic_DNA"/>
</dbReference>
<evidence type="ECO:0000259" key="4">
    <source>
        <dbReference type="PROSITE" id="PS51462"/>
    </source>
</evidence>